<evidence type="ECO:0000313" key="10">
    <source>
        <dbReference type="Proteomes" id="UP000317638"/>
    </source>
</evidence>
<proteinExistence type="inferred from homology"/>
<feature type="transmembrane region" description="Helical" evidence="7">
    <location>
        <begin position="141"/>
        <end position="164"/>
    </location>
</feature>
<feature type="transmembrane region" description="Helical" evidence="7">
    <location>
        <begin position="67"/>
        <end position="89"/>
    </location>
</feature>
<dbReference type="InterPro" id="IPR050901">
    <property type="entry name" value="BP-dep_ABC_trans_perm"/>
</dbReference>
<evidence type="ECO:0000313" key="9">
    <source>
        <dbReference type="EMBL" id="TRY18237.1"/>
    </source>
</evidence>
<comment type="subcellular location">
    <subcellularLocation>
        <location evidence="1 7">Cell membrane</location>
        <topology evidence="1 7">Multi-pass membrane protein</topology>
    </subcellularLocation>
</comment>
<dbReference type="RefSeq" id="WP_143938213.1">
    <property type="nucleotide sequence ID" value="NZ_VKKG01000003.1"/>
</dbReference>
<gene>
    <name evidence="9" type="ORF">FOJ82_09360</name>
</gene>
<evidence type="ECO:0000256" key="3">
    <source>
        <dbReference type="ARBA" id="ARBA00022475"/>
    </source>
</evidence>
<evidence type="ECO:0000256" key="1">
    <source>
        <dbReference type="ARBA" id="ARBA00004651"/>
    </source>
</evidence>
<evidence type="ECO:0000256" key="7">
    <source>
        <dbReference type="RuleBase" id="RU363032"/>
    </source>
</evidence>
<dbReference type="Gene3D" id="1.10.3720.10">
    <property type="entry name" value="MetI-like"/>
    <property type="match status" value="1"/>
</dbReference>
<sequence>MPNPIKMLLWIWVVFNIFMAVWVGLNALKTDREIFGAPFGLPASPQWDNFVTAWSLSGFGGAALNSAVVVALSAVLTIAIAAPAAYVISRSHRRLAALAKTYVALCVALPVQTILVPLFIARSEVRAFAIEYLFGWWDDRITLVFIYIATSLPFSVFLLTAAFASLPTSLNEAAEMDGASPLDTFARIMVPVAWPGIKSALVLNALNMWNETLLVLVLIPDPSQQTLPAALLRLYGTMQYNSNWGGLFAGIVILIYPVLVLYLWVGRRIMEGLTSGATK</sequence>
<dbReference type="OrthoDB" id="9794684at2"/>
<comment type="similarity">
    <text evidence="7">Belongs to the binding-protein-dependent transport system permease family.</text>
</comment>
<organism evidence="9 10">
    <name type="scientific">Tessaracoccus rhinocerotis</name>
    <dbReference type="NCBI Taxonomy" id="1689449"/>
    <lineage>
        <taxon>Bacteria</taxon>
        <taxon>Bacillati</taxon>
        <taxon>Actinomycetota</taxon>
        <taxon>Actinomycetes</taxon>
        <taxon>Propionibacteriales</taxon>
        <taxon>Propionibacteriaceae</taxon>
        <taxon>Tessaracoccus</taxon>
    </lineage>
</organism>
<reference evidence="9 10" key="1">
    <citation type="submission" date="2019-07" db="EMBL/GenBank/DDBJ databases">
        <authorList>
            <person name="Zhou L.-Y."/>
        </authorList>
    </citation>
    <scope>NUCLEOTIDE SEQUENCE [LARGE SCALE GENOMIC DNA]</scope>
    <source>
        <strain evidence="9 10">YIM 101269</strain>
    </source>
</reference>
<feature type="domain" description="ABC transmembrane type-1" evidence="8">
    <location>
        <begin position="63"/>
        <end position="265"/>
    </location>
</feature>
<keyword evidence="2 7" id="KW-0813">Transport</keyword>
<dbReference type="InterPro" id="IPR000515">
    <property type="entry name" value="MetI-like"/>
</dbReference>
<keyword evidence="5 7" id="KW-1133">Transmembrane helix</keyword>
<feature type="transmembrane region" description="Helical" evidence="7">
    <location>
        <begin position="7"/>
        <end position="25"/>
    </location>
</feature>
<dbReference type="CDD" id="cd06261">
    <property type="entry name" value="TM_PBP2"/>
    <property type="match status" value="1"/>
</dbReference>
<keyword evidence="10" id="KW-1185">Reference proteome</keyword>
<evidence type="ECO:0000256" key="6">
    <source>
        <dbReference type="ARBA" id="ARBA00023136"/>
    </source>
</evidence>
<keyword evidence="6 7" id="KW-0472">Membrane</keyword>
<dbReference type="SUPFAM" id="SSF161098">
    <property type="entry name" value="MetI-like"/>
    <property type="match status" value="1"/>
</dbReference>
<dbReference type="GO" id="GO:0055085">
    <property type="term" value="P:transmembrane transport"/>
    <property type="evidence" value="ECO:0007669"/>
    <property type="project" value="InterPro"/>
</dbReference>
<dbReference type="PROSITE" id="PS50928">
    <property type="entry name" value="ABC_TM1"/>
    <property type="match status" value="1"/>
</dbReference>
<accession>A0A553K0M0</accession>
<dbReference type="PANTHER" id="PTHR32243:SF24">
    <property type="entry name" value="DIACETYLCHITOBIOSE UPTAKE SYSTEM PERMEASE PROTEIN NGCG"/>
    <property type="match status" value="1"/>
</dbReference>
<keyword evidence="3" id="KW-1003">Cell membrane</keyword>
<dbReference type="PANTHER" id="PTHR32243">
    <property type="entry name" value="MALTOSE TRANSPORT SYSTEM PERMEASE-RELATED"/>
    <property type="match status" value="1"/>
</dbReference>
<dbReference type="Pfam" id="PF00528">
    <property type="entry name" value="BPD_transp_1"/>
    <property type="match status" value="1"/>
</dbReference>
<keyword evidence="4 7" id="KW-0812">Transmembrane</keyword>
<evidence type="ECO:0000256" key="5">
    <source>
        <dbReference type="ARBA" id="ARBA00022989"/>
    </source>
</evidence>
<protein>
    <submittedName>
        <fullName evidence="9">Carbohydrate ABC transporter permease</fullName>
    </submittedName>
</protein>
<feature type="transmembrane region" description="Helical" evidence="7">
    <location>
        <begin position="101"/>
        <end position="121"/>
    </location>
</feature>
<name>A0A553K0M0_9ACTN</name>
<evidence type="ECO:0000256" key="2">
    <source>
        <dbReference type="ARBA" id="ARBA00022448"/>
    </source>
</evidence>
<dbReference type="EMBL" id="VKKG01000003">
    <property type="protein sequence ID" value="TRY18237.1"/>
    <property type="molecule type" value="Genomic_DNA"/>
</dbReference>
<dbReference type="GO" id="GO:0005886">
    <property type="term" value="C:plasma membrane"/>
    <property type="evidence" value="ECO:0007669"/>
    <property type="project" value="UniProtKB-SubCell"/>
</dbReference>
<dbReference type="AlphaFoldDB" id="A0A553K0M0"/>
<feature type="transmembrane region" description="Helical" evidence="7">
    <location>
        <begin position="244"/>
        <end position="265"/>
    </location>
</feature>
<dbReference type="Proteomes" id="UP000317638">
    <property type="component" value="Unassembled WGS sequence"/>
</dbReference>
<comment type="caution">
    <text evidence="9">The sequence shown here is derived from an EMBL/GenBank/DDBJ whole genome shotgun (WGS) entry which is preliminary data.</text>
</comment>
<evidence type="ECO:0000259" key="8">
    <source>
        <dbReference type="PROSITE" id="PS50928"/>
    </source>
</evidence>
<evidence type="ECO:0000256" key="4">
    <source>
        <dbReference type="ARBA" id="ARBA00022692"/>
    </source>
</evidence>
<dbReference type="InterPro" id="IPR035906">
    <property type="entry name" value="MetI-like_sf"/>
</dbReference>